<dbReference type="PANTHER" id="PTHR46547">
    <property type="entry name" value="ZINC FINGER PROTEIN GIS"/>
    <property type="match status" value="1"/>
</dbReference>
<dbReference type="InterPro" id="IPR044291">
    <property type="entry name" value="GIS/GIS2/ZFP8"/>
</dbReference>
<keyword evidence="1" id="KW-0863">Zinc-finger</keyword>
<organism evidence="4 5">
    <name type="scientific">Stephania cephalantha</name>
    <dbReference type="NCBI Taxonomy" id="152367"/>
    <lineage>
        <taxon>Eukaryota</taxon>
        <taxon>Viridiplantae</taxon>
        <taxon>Streptophyta</taxon>
        <taxon>Embryophyta</taxon>
        <taxon>Tracheophyta</taxon>
        <taxon>Spermatophyta</taxon>
        <taxon>Magnoliopsida</taxon>
        <taxon>Ranunculales</taxon>
        <taxon>Menispermaceae</taxon>
        <taxon>Menispermoideae</taxon>
        <taxon>Cissampelideae</taxon>
        <taxon>Stephania</taxon>
    </lineage>
</organism>
<proteinExistence type="predicted"/>
<dbReference type="GO" id="GO:0003700">
    <property type="term" value="F:DNA-binding transcription factor activity"/>
    <property type="evidence" value="ECO:0007669"/>
    <property type="project" value="InterPro"/>
</dbReference>
<dbReference type="GO" id="GO:0008270">
    <property type="term" value="F:zinc ion binding"/>
    <property type="evidence" value="ECO:0007669"/>
    <property type="project" value="UniProtKB-KW"/>
</dbReference>
<dbReference type="InterPro" id="IPR036236">
    <property type="entry name" value="Znf_C2H2_sf"/>
</dbReference>
<keyword evidence="1" id="KW-0862">Zinc</keyword>
<feature type="compositionally biased region" description="Basic residues" evidence="2">
    <location>
        <begin position="176"/>
        <end position="185"/>
    </location>
</feature>
<dbReference type="PROSITE" id="PS00028">
    <property type="entry name" value="ZINC_FINGER_C2H2_1"/>
    <property type="match status" value="1"/>
</dbReference>
<evidence type="ECO:0000313" key="4">
    <source>
        <dbReference type="EMBL" id="KAK9125535.1"/>
    </source>
</evidence>
<evidence type="ECO:0000256" key="2">
    <source>
        <dbReference type="SAM" id="MobiDB-lite"/>
    </source>
</evidence>
<protein>
    <recommendedName>
        <fullName evidence="3">C2H2-type domain-containing protein</fullName>
    </recommendedName>
</protein>
<dbReference type="SUPFAM" id="SSF57667">
    <property type="entry name" value="beta-beta-alpha zinc fingers"/>
    <property type="match status" value="1"/>
</dbReference>
<evidence type="ECO:0000313" key="5">
    <source>
        <dbReference type="Proteomes" id="UP001419268"/>
    </source>
</evidence>
<sequence length="285" mass="31684">MEKSSDRETHDFMNVESFSQLPFKRPAPLNKQDRGGAAIRLFGIEFNGDGGHTEDFSDSFTTKLTDVVVVDTKDNESGSEGGRKFECHYCCRSFPTSQALGGHQNAHKRERQHAKRAHLQSALAHSTGGLPTEAHMYGQLMNYRLSSATRPSLVTPSWSSSNSSNTSSSNNTLVGSHHHHHHRNQLYRSHGNSWAHQAPINGSPLAMWRVPSSSFHHHHRQSKESLNSGHNYRLQPLMPALVGYDSKLVQVGASNNNSSNSHQSRVPMYEAKAGLQEQVSLDLRL</sequence>
<dbReference type="GO" id="GO:0009739">
    <property type="term" value="P:response to gibberellin"/>
    <property type="evidence" value="ECO:0007669"/>
    <property type="project" value="InterPro"/>
</dbReference>
<feature type="compositionally biased region" description="Low complexity" evidence="2">
    <location>
        <begin position="159"/>
        <end position="172"/>
    </location>
</feature>
<dbReference type="InterPro" id="IPR013087">
    <property type="entry name" value="Znf_C2H2_type"/>
</dbReference>
<evidence type="ECO:0000259" key="3">
    <source>
        <dbReference type="PROSITE" id="PS50157"/>
    </source>
</evidence>
<feature type="region of interest" description="Disordered" evidence="2">
    <location>
        <begin position="151"/>
        <end position="190"/>
    </location>
</feature>
<dbReference type="Pfam" id="PF13912">
    <property type="entry name" value="zf-C2H2_6"/>
    <property type="match status" value="1"/>
</dbReference>
<dbReference type="GO" id="GO:0010090">
    <property type="term" value="P:trichome morphogenesis"/>
    <property type="evidence" value="ECO:0007669"/>
    <property type="project" value="InterPro"/>
</dbReference>
<dbReference type="PANTHER" id="PTHR46547:SF7">
    <property type="entry name" value="ZINC FINGER PROTEIN GIS"/>
    <property type="match status" value="1"/>
</dbReference>
<dbReference type="EMBL" id="JBBNAG010000006">
    <property type="protein sequence ID" value="KAK9125535.1"/>
    <property type="molecule type" value="Genomic_DNA"/>
</dbReference>
<dbReference type="Proteomes" id="UP001419268">
    <property type="component" value="Unassembled WGS sequence"/>
</dbReference>
<keyword evidence="5" id="KW-1185">Reference proteome</keyword>
<name>A0AAP0J2G5_9MAGN</name>
<reference evidence="4 5" key="1">
    <citation type="submission" date="2024-01" db="EMBL/GenBank/DDBJ databases">
        <title>Genome assemblies of Stephania.</title>
        <authorList>
            <person name="Yang L."/>
        </authorList>
    </citation>
    <scope>NUCLEOTIDE SEQUENCE [LARGE SCALE GENOMIC DNA]</scope>
    <source>
        <strain evidence="4">JXDWG</strain>
        <tissue evidence="4">Leaf</tissue>
    </source>
</reference>
<dbReference type="PROSITE" id="PS50157">
    <property type="entry name" value="ZINC_FINGER_C2H2_2"/>
    <property type="match status" value="1"/>
</dbReference>
<accession>A0AAP0J2G5</accession>
<keyword evidence="1" id="KW-0479">Metal-binding</keyword>
<evidence type="ECO:0000256" key="1">
    <source>
        <dbReference type="PROSITE-ProRule" id="PRU00042"/>
    </source>
</evidence>
<gene>
    <name evidence="4" type="ORF">Scep_014381</name>
</gene>
<comment type="caution">
    <text evidence="4">The sequence shown here is derived from an EMBL/GenBank/DDBJ whole genome shotgun (WGS) entry which is preliminary data.</text>
</comment>
<feature type="domain" description="C2H2-type" evidence="3">
    <location>
        <begin position="85"/>
        <end position="112"/>
    </location>
</feature>
<dbReference type="AlphaFoldDB" id="A0AAP0J2G5"/>
<dbReference type="Gene3D" id="3.30.160.60">
    <property type="entry name" value="Classic Zinc Finger"/>
    <property type="match status" value="1"/>
</dbReference>